<feature type="compositionally biased region" description="Acidic residues" evidence="3">
    <location>
        <begin position="1"/>
        <end position="15"/>
    </location>
</feature>
<comment type="caution">
    <text evidence="4">The sequence shown here is derived from an EMBL/GenBank/DDBJ whole genome shotgun (WGS) entry which is preliminary data.</text>
</comment>
<evidence type="ECO:0000313" key="4">
    <source>
        <dbReference type="EMBL" id="OQV19280.1"/>
    </source>
</evidence>
<dbReference type="OrthoDB" id="330499at2759"/>
<dbReference type="Gene3D" id="1.20.5.350">
    <property type="match status" value="1"/>
</dbReference>
<dbReference type="GO" id="GO:0006937">
    <property type="term" value="P:regulation of muscle contraction"/>
    <property type="evidence" value="ECO:0007669"/>
    <property type="project" value="InterPro"/>
</dbReference>
<organism evidence="4 5">
    <name type="scientific">Hypsibius exemplaris</name>
    <name type="common">Freshwater tardigrade</name>
    <dbReference type="NCBI Taxonomy" id="2072580"/>
    <lineage>
        <taxon>Eukaryota</taxon>
        <taxon>Metazoa</taxon>
        <taxon>Ecdysozoa</taxon>
        <taxon>Tardigrada</taxon>
        <taxon>Eutardigrada</taxon>
        <taxon>Parachela</taxon>
        <taxon>Hypsibioidea</taxon>
        <taxon>Hypsibiidae</taxon>
        <taxon>Hypsibius</taxon>
    </lineage>
</organism>
<evidence type="ECO:0000256" key="1">
    <source>
        <dbReference type="ARBA" id="ARBA00008330"/>
    </source>
</evidence>
<dbReference type="EMBL" id="MTYJ01000041">
    <property type="protein sequence ID" value="OQV19280.1"/>
    <property type="molecule type" value="Genomic_DNA"/>
</dbReference>
<dbReference type="InterPro" id="IPR001978">
    <property type="entry name" value="Troponin"/>
</dbReference>
<proteinExistence type="inferred from homology"/>
<dbReference type="PANTHER" id="PTHR11521">
    <property type="entry name" value="TROPONIN T"/>
    <property type="match status" value="1"/>
</dbReference>
<dbReference type="InterPro" id="IPR038077">
    <property type="entry name" value="Troponin_sf"/>
</dbReference>
<name>A0A1W0WVS1_HYPEX</name>
<keyword evidence="2" id="KW-0175">Coiled coil</keyword>
<dbReference type="GO" id="GO:0005523">
    <property type="term" value="F:tropomyosin binding"/>
    <property type="evidence" value="ECO:0007669"/>
    <property type="project" value="TreeGrafter"/>
</dbReference>
<dbReference type="GO" id="GO:0006936">
    <property type="term" value="P:muscle contraction"/>
    <property type="evidence" value="ECO:0007669"/>
    <property type="project" value="TreeGrafter"/>
</dbReference>
<evidence type="ECO:0000313" key="5">
    <source>
        <dbReference type="Proteomes" id="UP000192578"/>
    </source>
</evidence>
<dbReference type="GO" id="GO:0005861">
    <property type="term" value="C:troponin complex"/>
    <property type="evidence" value="ECO:0007669"/>
    <property type="project" value="InterPro"/>
</dbReference>
<feature type="coiled-coil region" evidence="2">
    <location>
        <begin position="197"/>
        <end position="245"/>
    </location>
</feature>
<dbReference type="Proteomes" id="UP000192578">
    <property type="component" value="Unassembled WGS sequence"/>
</dbReference>
<evidence type="ECO:0000256" key="3">
    <source>
        <dbReference type="SAM" id="MobiDB-lite"/>
    </source>
</evidence>
<evidence type="ECO:0000256" key="2">
    <source>
        <dbReference type="SAM" id="Coils"/>
    </source>
</evidence>
<comment type="similarity">
    <text evidence="1">Belongs to the troponin T family.</text>
</comment>
<keyword evidence="5" id="KW-1185">Reference proteome</keyword>
<protein>
    <submittedName>
        <fullName evidence="4">Troponin T</fullName>
    </submittedName>
</protein>
<dbReference type="Pfam" id="PF00992">
    <property type="entry name" value="Troponin"/>
    <property type="match status" value="1"/>
</dbReference>
<dbReference type="SUPFAM" id="SSF90250">
    <property type="entry name" value="Troponin coil-coiled subunits"/>
    <property type="match status" value="1"/>
</dbReference>
<feature type="region of interest" description="Disordered" evidence="3">
    <location>
        <begin position="1"/>
        <end position="136"/>
    </location>
</feature>
<feature type="compositionally biased region" description="Basic and acidic residues" evidence="3">
    <location>
        <begin position="309"/>
        <end position="325"/>
    </location>
</feature>
<dbReference type="GO" id="GO:0045214">
    <property type="term" value="P:sarcomere organization"/>
    <property type="evidence" value="ECO:0007669"/>
    <property type="project" value="TreeGrafter"/>
</dbReference>
<feature type="compositionally biased region" description="Basic and acidic residues" evidence="3">
    <location>
        <begin position="94"/>
        <end position="131"/>
    </location>
</feature>
<dbReference type="PANTHER" id="PTHR11521:SF1">
    <property type="entry name" value="TROPONIN T, SKELETAL MUSCLE"/>
    <property type="match status" value="1"/>
</dbReference>
<reference evidence="5" key="1">
    <citation type="submission" date="2017-01" db="EMBL/GenBank/DDBJ databases">
        <title>Comparative genomics of anhydrobiosis in the tardigrade Hypsibius dujardini.</title>
        <authorList>
            <person name="Yoshida Y."/>
            <person name="Koutsovoulos G."/>
            <person name="Laetsch D."/>
            <person name="Stevens L."/>
            <person name="Kumar S."/>
            <person name="Horikawa D."/>
            <person name="Ishino K."/>
            <person name="Komine S."/>
            <person name="Tomita M."/>
            <person name="Blaxter M."/>
            <person name="Arakawa K."/>
        </authorList>
    </citation>
    <scope>NUCLEOTIDE SEQUENCE [LARGE SCALE GENOMIC DNA]</scope>
    <source>
        <strain evidence="5">Z151</strain>
    </source>
</reference>
<dbReference type="AlphaFoldDB" id="A0A1W0WVS1"/>
<feature type="compositionally biased region" description="Acidic residues" evidence="3">
    <location>
        <begin position="346"/>
        <end position="361"/>
    </location>
</feature>
<feature type="compositionally biased region" description="Basic and acidic residues" evidence="3">
    <location>
        <begin position="16"/>
        <end position="87"/>
    </location>
</feature>
<dbReference type="InterPro" id="IPR027707">
    <property type="entry name" value="TNNT"/>
</dbReference>
<accession>A0A1W0WVS1</accession>
<sequence length="361" mass="42463">MSDEEGGWGNEDEGQEEKKVEVKRHEEEKGEEKTEAQKMIEAKQKKHEEEESARLRDLEEQRRLEREKEEEELRRLKEKQAQRKKEREEEEAKQEEMKRQAEEQRREQEEARRLEKEAEKAKRQEEAERKKAAAMASVVGGRNFVIEKKGENSTMDKFMNISKAKTEMSLNTNELEALKVRTINDRVQPLSLSGLGANELKQKAEQLWKQIVQLETDKYDLSERSKRQEYDLKELNERQRQINRQKYIAQGVDPEANARYPPKVQIISKYERRTDRRTFGDRKVLFDGSKVEEQKEILKPKGVLRDEKAWIKKKEEDRKRGSHDAVEEEDAPAPARPVSSGGGFGNDEEEPEEVAVEEEEE</sequence>
<gene>
    <name evidence="4" type="ORF">BV898_06702</name>
</gene>
<feature type="region of interest" description="Disordered" evidence="3">
    <location>
        <begin position="309"/>
        <end position="361"/>
    </location>
</feature>